<feature type="transmembrane region" description="Helical" evidence="5">
    <location>
        <begin position="194"/>
        <end position="216"/>
    </location>
</feature>
<feature type="transmembrane region" description="Helical" evidence="5">
    <location>
        <begin position="289"/>
        <end position="310"/>
    </location>
</feature>
<dbReference type="NCBIfam" id="NF004741">
    <property type="entry name" value="PRK06076.1-2"/>
    <property type="match status" value="1"/>
</dbReference>
<keyword evidence="3 5" id="KW-1133">Transmembrane helix</keyword>
<comment type="catalytic activity">
    <reaction evidence="5">
        <text>a quinone + NADH + 5 H(+)(in) = a quinol + NAD(+) + 4 H(+)(out)</text>
        <dbReference type="Rhea" id="RHEA:57888"/>
        <dbReference type="ChEBI" id="CHEBI:15378"/>
        <dbReference type="ChEBI" id="CHEBI:24646"/>
        <dbReference type="ChEBI" id="CHEBI:57540"/>
        <dbReference type="ChEBI" id="CHEBI:57945"/>
        <dbReference type="ChEBI" id="CHEBI:132124"/>
    </reaction>
</comment>
<dbReference type="OrthoDB" id="9803734at2"/>
<dbReference type="AlphaFoldDB" id="A0A0P6XXR9"/>
<feature type="transmembrane region" description="Helical" evidence="5">
    <location>
        <begin position="154"/>
        <end position="174"/>
    </location>
</feature>
<feature type="transmembrane region" description="Helical" evidence="5">
    <location>
        <begin position="246"/>
        <end position="269"/>
    </location>
</feature>
<evidence type="ECO:0000256" key="3">
    <source>
        <dbReference type="ARBA" id="ARBA00022989"/>
    </source>
</evidence>
<dbReference type="PANTHER" id="PTHR11432:SF3">
    <property type="entry name" value="NADH-UBIQUINONE OXIDOREDUCTASE CHAIN 1"/>
    <property type="match status" value="1"/>
</dbReference>
<evidence type="ECO:0000256" key="6">
    <source>
        <dbReference type="RuleBase" id="RU000471"/>
    </source>
</evidence>
<name>A0A0P6XXR9_9CHLR</name>
<evidence type="ECO:0000256" key="5">
    <source>
        <dbReference type="HAMAP-Rule" id="MF_01350"/>
    </source>
</evidence>
<keyword evidence="5" id="KW-1278">Translocase</keyword>
<sequence>MADALTQLGFASWLSVLIASIIKVTLILVGGSVGMMFLTWYERRSISYMQDRRGPNRVGPQGLLQPISEAIKTMTKEDATPRDADKIVHFLAPVVMLGATVLSFAVIPWGRMFPVDLNAAVLFVIATGGLHSIGMMMAGWGSNNKFALLGGMRGVAQLISYEIPQVMAIIPVVLMTGSMSLQKIVEAQNDFAGLGWYVFSPVGLLGFALFFTASLAEGERTPFDIPEADSEIIAGYMTEYSGMKFAVFYLSNYMSNLAVCFITATLYLGGGNGPGVDALGGIAGGLLSLIYFLLKSFALFFVMVLIRATVPRLRVDQLMSFAWKFLLPLVLVNILSASFWVALLRWDQQWPKLTEWFGAPSTADATNWGRLAIAIVLTLLINAGAVALIMRLTNRNVQKHLYTTDEELALGLS</sequence>
<evidence type="ECO:0000256" key="2">
    <source>
        <dbReference type="ARBA" id="ARBA00022692"/>
    </source>
</evidence>
<proteinExistence type="inferred from homology"/>
<comment type="subunit">
    <text evidence="5">NDH-1 is composed of 14 different subunits. Subunits NuoA, H, J, K, L, M, N constitute the membrane sector of the complex.</text>
</comment>
<keyword evidence="8" id="KW-1185">Reference proteome</keyword>
<keyword evidence="5" id="KW-0874">Quinone</keyword>
<keyword evidence="5 6" id="KW-0520">NAD</keyword>
<dbReference type="PATRIC" id="fig|70996.4.peg.2208"/>
<reference evidence="7 8" key="1">
    <citation type="submission" date="2015-07" db="EMBL/GenBank/DDBJ databases">
        <title>Whole genome sequence of Herpetosiphon geysericola DSM 7119.</title>
        <authorList>
            <person name="Hemp J."/>
            <person name="Ward L.M."/>
            <person name="Pace L.A."/>
            <person name="Fischer W.W."/>
        </authorList>
    </citation>
    <scope>NUCLEOTIDE SEQUENCE [LARGE SCALE GENOMIC DNA]</scope>
    <source>
        <strain evidence="7 8">DSM 7119</strain>
    </source>
</reference>
<dbReference type="GO" id="GO:0003954">
    <property type="term" value="F:NADH dehydrogenase activity"/>
    <property type="evidence" value="ECO:0007669"/>
    <property type="project" value="TreeGrafter"/>
</dbReference>
<evidence type="ECO:0000256" key="1">
    <source>
        <dbReference type="ARBA" id="ARBA00004141"/>
    </source>
</evidence>
<feature type="transmembrane region" description="Helical" evidence="5">
    <location>
        <begin position="371"/>
        <end position="390"/>
    </location>
</feature>
<dbReference type="PANTHER" id="PTHR11432">
    <property type="entry name" value="NADH DEHYDROGENASE SUBUNIT 1"/>
    <property type="match status" value="1"/>
</dbReference>
<dbReference type="STRING" id="70996.SE18_21955"/>
<feature type="transmembrane region" description="Helical" evidence="5">
    <location>
        <begin position="87"/>
        <end position="107"/>
    </location>
</feature>
<feature type="transmembrane region" description="Helical" evidence="5">
    <location>
        <begin position="12"/>
        <end position="41"/>
    </location>
</feature>
<keyword evidence="5" id="KW-1003">Cell membrane</keyword>
<comment type="subcellular location">
    <subcellularLocation>
        <location evidence="5 6">Cell membrane</location>
        <topology evidence="5 6">Multi-pass membrane protein</topology>
    </subcellularLocation>
    <subcellularLocation>
        <location evidence="1">Membrane</location>
        <topology evidence="1">Multi-pass membrane protein</topology>
    </subcellularLocation>
</comment>
<accession>A0A0P6XXR9</accession>
<dbReference type="GO" id="GO:0009060">
    <property type="term" value="P:aerobic respiration"/>
    <property type="evidence" value="ECO:0007669"/>
    <property type="project" value="TreeGrafter"/>
</dbReference>
<evidence type="ECO:0000313" key="7">
    <source>
        <dbReference type="EMBL" id="KPL81332.1"/>
    </source>
</evidence>
<dbReference type="GO" id="GO:0016655">
    <property type="term" value="F:oxidoreductase activity, acting on NAD(P)H, quinone or similar compound as acceptor"/>
    <property type="evidence" value="ECO:0007669"/>
    <property type="project" value="UniProtKB-UniRule"/>
</dbReference>
<feature type="transmembrane region" description="Helical" evidence="5">
    <location>
        <begin position="119"/>
        <end position="142"/>
    </location>
</feature>
<gene>
    <name evidence="5" type="primary">nuoH</name>
    <name evidence="7" type="ORF">SE18_21955</name>
</gene>
<dbReference type="HAMAP" id="MF_01350">
    <property type="entry name" value="NDH1_NuoH"/>
    <property type="match status" value="1"/>
</dbReference>
<feature type="transmembrane region" description="Helical" evidence="5">
    <location>
        <begin position="322"/>
        <end position="343"/>
    </location>
</feature>
<organism evidence="7 8">
    <name type="scientific">Herpetosiphon geysericola</name>
    <dbReference type="NCBI Taxonomy" id="70996"/>
    <lineage>
        <taxon>Bacteria</taxon>
        <taxon>Bacillati</taxon>
        <taxon>Chloroflexota</taxon>
        <taxon>Chloroflexia</taxon>
        <taxon>Herpetosiphonales</taxon>
        <taxon>Herpetosiphonaceae</taxon>
        <taxon>Herpetosiphon</taxon>
    </lineage>
</organism>
<comment type="function">
    <text evidence="5">NDH-1 shuttles electrons from NADH, via FMN and iron-sulfur (Fe-S) centers, to quinones in the respiratory chain. The immediate electron acceptor for the enzyme in this species is believed to be ubiquinone. Couples the redox reaction to proton translocation (for every two electrons transferred, four hydrogen ions are translocated across the cytoplasmic membrane), and thus conserves the redox energy in a proton gradient. This subunit may bind ubiquinone.</text>
</comment>
<protein>
    <recommendedName>
        <fullName evidence="5">NADH-quinone oxidoreductase subunit H</fullName>
        <ecNumber evidence="5">7.1.1.-</ecNumber>
    </recommendedName>
    <alternativeName>
        <fullName evidence="5">NADH dehydrogenase I subunit H</fullName>
    </alternativeName>
    <alternativeName>
        <fullName evidence="5">NDH-1 subunit H</fullName>
    </alternativeName>
</protein>
<dbReference type="Proteomes" id="UP000050277">
    <property type="component" value="Unassembled WGS sequence"/>
</dbReference>
<keyword evidence="2 5" id="KW-0812">Transmembrane</keyword>
<dbReference type="RefSeq" id="WP_054536605.1">
    <property type="nucleotide sequence ID" value="NZ_LGKP01000035.1"/>
</dbReference>
<keyword evidence="4 5" id="KW-0472">Membrane</keyword>
<dbReference type="Pfam" id="PF00146">
    <property type="entry name" value="NADHdh"/>
    <property type="match status" value="1"/>
</dbReference>
<dbReference type="EC" id="7.1.1.-" evidence="5"/>
<comment type="similarity">
    <text evidence="5 6">Belongs to the complex I subunit 1 family.</text>
</comment>
<dbReference type="InterPro" id="IPR001694">
    <property type="entry name" value="NADH_UbQ_OxRdtase_su1/FPO"/>
</dbReference>
<comment type="caution">
    <text evidence="7">The sequence shown here is derived from an EMBL/GenBank/DDBJ whole genome shotgun (WGS) entry which is preliminary data.</text>
</comment>
<evidence type="ECO:0000256" key="4">
    <source>
        <dbReference type="ARBA" id="ARBA00023136"/>
    </source>
</evidence>
<dbReference type="GO" id="GO:0005886">
    <property type="term" value="C:plasma membrane"/>
    <property type="evidence" value="ECO:0007669"/>
    <property type="project" value="UniProtKB-SubCell"/>
</dbReference>
<keyword evidence="5" id="KW-0830">Ubiquinone</keyword>
<dbReference type="EMBL" id="LGKP01000035">
    <property type="protein sequence ID" value="KPL81332.1"/>
    <property type="molecule type" value="Genomic_DNA"/>
</dbReference>
<evidence type="ECO:0000313" key="8">
    <source>
        <dbReference type="Proteomes" id="UP000050277"/>
    </source>
</evidence>
<dbReference type="GO" id="GO:0048038">
    <property type="term" value="F:quinone binding"/>
    <property type="evidence" value="ECO:0007669"/>
    <property type="project" value="UniProtKB-KW"/>
</dbReference>